<evidence type="ECO:0000313" key="10">
    <source>
        <dbReference type="Proteomes" id="UP000323876"/>
    </source>
</evidence>
<comment type="cofactor">
    <cofactor evidence="1">
        <name>heme</name>
        <dbReference type="ChEBI" id="CHEBI:30413"/>
    </cofactor>
</comment>
<dbReference type="PANTHER" id="PTHR46696">
    <property type="entry name" value="P450, PUTATIVE (EUROFUNG)-RELATED"/>
    <property type="match status" value="1"/>
</dbReference>
<dbReference type="Gene3D" id="1.10.630.10">
    <property type="entry name" value="Cytochrome P450"/>
    <property type="match status" value="1"/>
</dbReference>
<keyword evidence="7 8" id="KW-0503">Monooxygenase</keyword>
<dbReference type="GO" id="GO:0016705">
    <property type="term" value="F:oxidoreductase activity, acting on paired donors, with incorporation or reduction of molecular oxygen"/>
    <property type="evidence" value="ECO:0007669"/>
    <property type="project" value="InterPro"/>
</dbReference>
<evidence type="ECO:0000256" key="2">
    <source>
        <dbReference type="ARBA" id="ARBA00010617"/>
    </source>
</evidence>
<reference evidence="9 10" key="1">
    <citation type="submission" date="2019-09" db="EMBL/GenBank/DDBJ databases">
        <authorList>
            <person name="Wang X."/>
        </authorList>
    </citation>
    <scope>NUCLEOTIDE SEQUENCE [LARGE SCALE GENOMIC DNA]</scope>
    <source>
        <strain evidence="9 10">CICC 11023</strain>
    </source>
</reference>
<comment type="caution">
    <text evidence="9">The sequence shown here is derived from an EMBL/GenBank/DDBJ whole genome shotgun (WGS) entry which is preliminary data.</text>
</comment>
<evidence type="ECO:0000256" key="5">
    <source>
        <dbReference type="ARBA" id="ARBA00023002"/>
    </source>
</evidence>
<keyword evidence="4 8" id="KW-0479">Metal-binding</keyword>
<evidence type="ECO:0000256" key="8">
    <source>
        <dbReference type="RuleBase" id="RU000461"/>
    </source>
</evidence>
<dbReference type="InterPro" id="IPR017972">
    <property type="entry name" value="Cyt_P450_CS"/>
</dbReference>
<dbReference type="OrthoDB" id="3664945at2"/>
<dbReference type="PRINTS" id="PR00359">
    <property type="entry name" value="BP450"/>
</dbReference>
<dbReference type="AlphaFoldDB" id="A0A5N0EB09"/>
<evidence type="ECO:0000256" key="3">
    <source>
        <dbReference type="ARBA" id="ARBA00022617"/>
    </source>
</evidence>
<dbReference type="RefSeq" id="WP_150405217.1">
    <property type="nucleotide sequence ID" value="NZ_VXLC01000015.1"/>
</dbReference>
<dbReference type="InterPro" id="IPR001128">
    <property type="entry name" value="Cyt_P450"/>
</dbReference>
<comment type="similarity">
    <text evidence="2 8">Belongs to the cytochrome P450 family.</text>
</comment>
<dbReference type="InterPro" id="IPR002397">
    <property type="entry name" value="Cyt_P450_B"/>
</dbReference>
<evidence type="ECO:0000256" key="1">
    <source>
        <dbReference type="ARBA" id="ARBA00001971"/>
    </source>
</evidence>
<dbReference type="FunFam" id="1.10.630.10:FF:000018">
    <property type="entry name" value="Cytochrome P450 monooxygenase"/>
    <property type="match status" value="1"/>
</dbReference>
<dbReference type="InterPro" id="IPR036396">
    <property type="entry name" value="Cyt_P450_sf"/>
</dbReference>
<dbReference type="GO" id="GO:0005506">
    <property type="term" value="F:iron ion binding"/>
    <property type="evidence" value="ECO:0007669"/>
    <property type="project" value="InterPro"/>
</dbReference>
<protein>
    <submittedName>
        <fullName evidence="9">Cytochrome P450</fullName>
    </submittedName>
</protein>
<dbReference type="Pfam" id="PF00067">
    <property type="entry name" value="p450"/>
    <property type="match status" value="1"/>
</dbReference>
<gene>
    <name evidence="9" type="ORF">F3087_28935</name>
</gene>
<name>A0A5N0EB09_9NOCA</name>
<keyword evidence="10" id="KW-1185">Reference proteome</keyword>
<sequence>MTMLERPDEPLPDVLTMPLPDGPHGLEPSIFHRLRRERPVAKVVLPSGDQVWLLTRFGDITAIGSDRRFSRDLTMSGSVRLVGDDFNSVRGGIFNLDPPDHTRVRRTIQKFFSPTAATELQPVIAAHANRLIDAMTAGPNPTDLMRQYAFPLALHMACEVMAVPVEQRRKIIPDIHVQMDLTQESAIIGASTQRMLEFADEVLDSKRAQGAAPDDPISTLIHAHDAGDITTEELRGTVMYLFLTSAEPVTGPTAVAVYTLLRHPDILRSPLRDEAPDRFWDQVVREVLRLHHNSATSLPRVATEDVEIAGVTIAKGDAVITPWIAASCDPSQFKAPDKFRPTRSRGEHSEVTFGTGPHFCLGANIARMHLKTALHTLWSRLPELTLAVRHEDIAWEPPEFLFTRPVELPVSW</sequence>
<evidence type="ECO:0000256" key="7">
    <source>
        <dbReference type="ARBA" id="ARBA00023033"/>
    </source>
</evidence>
<keyword evidence="3 8" id="KW-0349">Heme</keyword>
<dbReference type="PANTHER" id="PTHR46696:SF1">
    <property type="entry name" value="CYTOCHROME P450 YJIB-RELATED"/>
    <property type="match status" value="1"/>
</dbReference>
<evidence type="ECO:0000313" key="9">
    <source>
        <dbReference type="EMBL" id="KAA8885659.1"/>
    </source>
</evidence>
<organism evidence="9 10">
    <name type="scientific">Nocardia colli</name>
    <dbReference type="NCBI Taxonomy" id="2545717"/>
    <lineage>
        <taxon>Bacteria</taxon>
        <taxon>Bacillati</taxon>
        <taxon>Actinomycetota</taxon>
        <taxon>Actinomycetes</taxon>
        <taxon>Mycobacteriales</taxon>
        <taxon>Nocardiaceae</taxon>
        <taxon>Nocardia</taxon>
    </lineage>
</organism>
<keyword evidence="5 8" id="KW-0560">Oxidoreductase</keyword>
<dbReference type="EMBL" id="VXLC01000015">
    <property type="protein sequence ID" value="KAA8885659.1"/>
    <property type="molecule type" value="Genomic_DNA"/>
</dbReference>
<dbReference type="GO" id="GO:0020037">
    <property type="term" value="F:heme binding"/>
    <property type="evidence" value="ECO:0007669"/>
    <property type="project" value="InterPro"/>
</dbReference>
<dbReference type="GO" id="GO:0004497">
    <property type="term" value="F:monooxygenase activity"/>
    <property type="evidence" value="ECO:0007669"/>
    <property type="project" value="UniProtKB-KW"/>
</dbReference>
<dbReference type="SUPFAM" id="SSF48264">
    <property type="entry name" value="Cytochrome P450"/>
    <property type="match status" value="1"/>
</dbReference>
<dbReference type="PROSITE" id="PS00086">
    <property type="entry name" value="CYTOCHROME_P450"/>
    <property type="match status" value="1"/>
</dbReference>
<proteinExistence type="inferred from homology"/>
<accession>A0A5N0EB09</accession>
<dbReference type="Proteomes" id="UP000323876">
    <property type="component" value="Unassembled WGS sequence"/>
</dbReference>
<evidence type="ECO:0000256" key="6">
    <source>
        <dbReference type="ARBA" id="ARBA00023004"/>
    </source>
</evidence>
<evidence type="ECO:0000256" key="4">
    <source>
        <dbReference type="ARBA" id="ARBA00022723"/>
    </source>
</evidence>
<keyword evidence="6 8" id="KW-0408">Iron</keyword>